<proteinExistence type="predicted"/>
<evidence type="ECO:0000313" key="2">
    <source>
        <dbReference type="EMBL" id="KAF4758631.1"/>
    </source>
</evidence>
<dbReference type="Proteomes" id="UP000553632">
    <property type="component" value="Unassembled WGS sequence"/>
</dbReference>
<dbReference type="Gene3D" id="2.40.70.10">
    <property type="entry name" value="Acid Proteases"/>
    <property type="match status" value="1"/>
</dbReference>
<keyword evidence="3" id="KW-1185">Reference proteome</keyword>
<dbReference type="CDD" id="cd00303">
    <property type="entry name" value="retropepsin_like"/>
    <property type="match status" value="1"/>
</dbReference>
<sequence length="270" mass="28406">CPLLQSGSAAADAQDGEVSGDGGTSGQGSKDQQTETAQETGKESAAGVRVTTNSFAVECCESGTGLRSVAVGRNDDPPVLSLRWADEEMTMLLDSGSAASLIDRETADRMIKKGAASAIAGQSPVSVRYADARVEPSCGELIANVWIGDKPAYLPFLIVGKLGRPLIGRRGLRLLGVSLDFPQDAPSERVALREMFEGRVCDAMTAEVALATGVIDCYCTNDELFLTDDTDLKAVESGLSRPSPVSDGSGERDVLDRRVDEVLAFASDEL</sequence>
<protein>
    <submittedName>
        <fullName evidence="2">Uncharacterized protein</fullName>
    </submittedName>
</protein>
<comment type="caution">
    <text evidence="2">The sequence shown here is derived from an EMBL/GenBank/DDBJ whole genome shotgun (WGS) entry which is preliminary data.</text>
</comment>
<dbReference type="InterPro" id="IPR021109">
    <property type="entry name" value="Peptidase_aspartic_dom_sf"/>
</dbReference>
<organism evidence="2 3">
    <name type="scientific">Perkinsus olseni</name>
    <name type="common">Perkinsus atlanticus</name>
    <dbReference type="NCBI Taxonomy" id="32597"/>
    <lineage>
        <taxon>Eukaryota</taxon>
        <taxon>Sar</taxon>
        <taxon>Alveolata</taxon>
        <taxon>Perkinsozoa</taxon>
        <taxon>Perkinsea</taxon>
        <taxon>Perkinsida</taxon>
        <taxon>Perkinsidae</taxon>
        <taxon>Perkinsus</taxon>
    </lineage>
</organism>
<feature type="region of interest" description="Disordered" evidence="1">
    <location>
        <begin position="1"/>
        <end position="47"/>
    </location>
</feature>
<feature type="non-terminal residue" evidence="2">
    <location>
        <position position="270"/>
    </location>
</feature>
<accession>A0A7J6UNP4</accession>
<dbReference type="AlphaFoldDB" id="A0A7J6UNP4"/>
<reference evidence="2 3" key="1">
    <citation type="submission" date="2020-04" db="EMBL/GenBank/DDBJ databases">
        <title>Perkinsus olseni comparative genomics.</title>
        <authorList>
            <person name="Bogema D.R."/>
        </authorList>
    </citation>
    <scope>NUCLEOTIDE SEQUENCE [LARGE SCALE GENOMIC DNA]</scope>
    <source>
        <strain evidence="2 3">ATCC PRA-207</strain>
    </source>
</reference>
<gene>
    <name evidence="2" type="ORF">FOZ63_016680</name>
</gene>
<evidence type="ECO:0000256" key="1">
    <source>
        <dbReference type="SAM" id="MobiDB-lite"/>
    </source>
</evidence>
<evidence type="ECO:0000313" key="3">
    <source>
        <dbReference type="Proteomes" id="UP000553632"/>
    </source>
</evidence>
<name>A0A7J6UNP4_PEROL</name>
<feature type="compositionally biased region" description="Polar residues" evidence="1">
    <location>
        <begin position="27"/>
        <end position="39"/>
    </location>
</feature>
<dbReference type="SUPFAM" id="SSF50630">
    <property type="entry name" value="Acid proteases"/>
    <property type="match status" value="1"/>
</dbReference>
<dbReference type="EMBL" id="JABANO010001177">
    <property type="protein sequence ID" value="KAF4758631.1"/>
    <property type="molecule type" value="Genomic_DNA"/>
</dbReference>
<feature type="non-terminal residue" evidence="2">
    <location>
        <position position="1"/>
    </location>
</feature>